<reference evidence="1 2" key="1">
    <citation type="submission" date="2019-05" db="EMBL/GenBank/DDBJ databases">
        <title>Another draft genome of Portunus trituberculatus and its Hox gene families provides insights of decapod evolution.</title>
        <authorList>
            <person name="Jeong J.-H."/>
            <person name="Song I."/>
            <person name="Kim S."/>
            <person name="Choi T."/>
            <person name="Kim D."/>
            <person name="Ryu S."/>
            <person name="Kim W."/>
        </authorList>
    </citation>
    <scope>NUCLEOTIDE SEQUENCE [LARGE SCALE GENOMIC DNA]</scope>
    <source>
        <tissue evidence="1">Muscle</tissue>
    </source>
</reference>
<gene>
    <name evidence="1" type="ORF">E2C01_073389</name>
</gene>
<keyword evidence="2" id="KW-1185">Reference proteome</keyword>
<evidence type="ECO:0000313" key="2">
    <source>
        <dbReference type="Proteomes" id="UP000324222"/>
    </source>
</evidence>
<sequence length="105" mass="11643">MKNTTSTTYSPLPCAAFGPPSVRMSASSSTSAAHVLLCFRSIIVRTRCHCLAWTINTCYFSPSRTTGSLSSLTTRTTWPRKSQRSCLIASQLSSLIRNCKKRCFR</sequence>
<comment type="caution">
    <text evidence="1">The sequence shown here is derived from an EMBL/GenBank/DDBJ whole genome shotgun (WGS) entry which is preliminary data.</text>
</comment>
<dbReference type="Proteomes" id="UP000324222">
    <property type="component" value="Unassembled WGS sequence"/>
</dbReference>
<evidence type="ECO:0000313" key="1">
    <source>
        <dbReference type="EMBL" id="MPC78888.1"/>
    </source>
</evidence>
<organism evidence="1 2">
    <name type="scientific">Portunus trituberculatus</name>
    <name type="common">Swimming crab</name>
    <name type="synonym">Neptunus trituberculatus</name>
    <dbReference type="NCBI Taxonomy" id="210409"/>
    <lineage>
        <taxon>Eukaryota</taxon>
        <taxon>Metazoa</taxon>
        <taxon>Ecdysozoa</taxon>
        <taxon>Arthropoda</taxon>
        <taxon>Crustacea</taxon>
        <taxon>Multicrustacea</taxon>
        <taxon>Malacostraca</taxon>
        <taxon>Eumalacostraca</taxon>
        <taxon>Eucarida</taxon>
        <taxon>Decapoda</taxon>
        <taxon>Pleocyemata</taxon>
        <taxon>Brachyura</taxon>
        <taxon>Eubrachyura</taxon>
        <taxon>Portunoidea</taxon>
        <taxon>Portunidae</taxon>
        <taxon>Portuninae</taxon>
        <taxon>Portunus</taxon>
    </lineage>
</organism>
<proteinExistence type="predicted"/>
<accession>A0A5B7IDF1</accession>
<name>A0A5B7IDF1_PORTR</name>
<protein>
    <submittedName>
        <fullName evidence="1">Uncharacterized protein</fullName>
    </submittedName>
</protein>
<dbReference type="AlphaFoldDB" id="A0A5B7IDF1"/>
<dbReference type="EMBL" id="VSRR010049622">
    <property type="protein sequence ID" value="MPC78888.1"/>
    <property type="molecule type" value="Genomic_DNA"/>
</dbReference>